<keyword evidence="1" id="KW-0880">Kelch repeat</keyword>
<organism evidence="3 4">
    <name type="scientific">Gigaspora rosea</name>
    <dbReference type="NCBI Taxonomy" id="44941"/>
    <lineage>
        <taxon>Eukaryota</taxon>
        <taxon>Fungi</taxon>
        <taxon>Fungi incertae sedis</taxon>
        <taxon>Mucoromycota</taxon>
        <taxon>Glomeromycotina</taxon>
        <taxon>Glomeromycetes</taxon>
        <taxon>Diversisporales</taxon>
        <taxon>Gigasporaceae</taxon>
        <taxon>Gigaspora</taxon>
    </lineage>
</organism>
<name>A0A397UYK2_9GLOM</name>
<sequence>MPIGYNFGTSCLSPIDNSSVFLIGGRTWIITSATKIYYSYISSVYKFNSKTSQWTTPTINNFNFNFTARSDIQAVVDNNGKIFIFGGTNYISSTKTPTFNIYNDMNTLDITTMTWSTQIQSQSALTYFAYTATLLPNGLIVYIGGNSGSSTNTSLSDMAQIQAFDTIFYTWSTKVMYKIDIIYDNNYT</sequence>
<accession>A0A397UYK2</accession>
<protein>
    <recommendedName>
        <fullName evidence="5">Kelch repeat protein</fullName>
    </recommendedName>
</protein>
<evidence type="ECO:0000313" key="3">
    <source>
        <dbReference type="EMBL" id="RIB14812.1"/>
    </source>
</evidence>
<dbReference type="SUPFAM" id="SSF117281">
    <property type="entry name" value="Kelch motif"/>
    <property type="match status" value="1"/>
</dbReference>
<evidence type="ECO:0000256" key="2">
    <source>
        <dbReference type="ARBA" id="ARBA00022737"/>
    </source>
</evidence>
<dbReference type="Proteomes" id="UP000266673">
    <property type="component" value="Unassembled WGS sequence"/>
</dbReference>
<keyword evidence="4" id="KW-1185">Reference proteome</keyword>
<evidence type="ECO:0000256" key="1">
    <source>
        <dbReference type="ARBA" id="ARBA00022441"/>
    </source>
</evidence>
<dbReference type="PANTHER" id="PTHR46093">
    <property type="entry name" value="ACYL-COA-BINDING DOMAIN-CONTAINING PROTEIN 5"/>
    <property type="match status" value="1"/>
</dbReference>
<dbReference type="Gene3D" id="2.120.10.80">
    <property type="entry name" value="Kelch-type beta propeller"/>
    <property type="match status" value="1"/>
</dbReference>
<dbReference type="PANTHER" id="PTHR46093:SF18">
    <property type="entry name" value="FIBRONECTIN TYPE-III DOMAIN-CONTAINING PROTEIN"/>
    <property type="match status" value="1"/>
</dbReference>
<dbReference type="AlphaFoldDB" id="A0A397UYK2"/>
<comment type="caution">
    <text evidence="3">The sequence shown here is derived from an EMBL/GenBank/DDBJ whole genome shotgun (WGS) entry which is preliminary data.</text>
</comment>
<dbReference type="OrthoDB" id="432528at2759"/>
<gene>
    <name evidence="3" type="ORF">C2G38_2094855</name>
</gene>
<dbReference type="EMBL" id="QKWP01000794">
    <property type="protein sequence ID" value="RIB14812.1"/>
    <property type="molecule type" value="Genomic_DNA"/>
</dbReference>
<reference evidence="3 4" key="1">
    <citation type="submission" date="2018-06" db="EMBL/GenBank/DDBJ databases">
        <title>Comparative genomics reveals the genomic features of Rhizophagus irregularis, R. cerebriforme, R. diaphanum and Gigaspora rosea, and their symbiotic lifestyle signature.</title>
        <authorList>
            <person name="Morin E."/>
            <person name="San Clemente H."/>
            <person name="Chen E.C.H."/>
            <person name="De La Providencia I."/>
            <person name="Hainaut M."/>
            <person name="Kuo A."/>
            <person name="Kohler A."/>
            <person name="Murat C."/>
            <person name="Tang N."/>
            <person name="Roy S."/>
            <person name="Loubradou J."/>
            <person name="Henrissat B."/>
            <person name="Grigoriev I.V."/>
            <person name="Corradi N."/>
            <person name="Roux C."/>
            <person name="Martin F.M."/>
        </authorList>
    </citation>
    <scope>NUCLEOTIDE SEQUENCE [LARGE SCALE GENOMIC DNA]</scope>
    <source>
        <strain evidence="3 4">DAOM 194757</strain>
    </source>
</reference>
<proteinExistence type="predicted"/>
<evidence type="ECO:0000313" key="4">
    <source>
        <dbReference type="Proteomes" id="UP000266673"/>
    </source>
</evidence>
<dbReference type="Pfam" id="PF24681">
    <property type="entry name" value="Kelch_KLHDC2_KLHL20_DRC7"/>
    <property type="match status" value="1"/>
</dbReference>
<evidence type="ECO:0008006" key="5">
    <source>
        <dbReference type="Google" id="ProtNLM"/>
    </source>
</evidence>
<keyword evidence="2" id="KW-0677">Repeat</keyword>
<dbReference type="InterPro" id="IPR015915">
    <property type="entry name" value="Kelch-typ_b-propeller"/>
</dbReference>